<dbReference type="Proteomes" id="UP000251123">
    <property type="component" value="Unassembled WGS sequence"/>
</dbReference>
<dbReference type="EMBL" id="UASN01000020">
    <property type="protein sequence ID" value="SPX55554.1"/>
    <property type="molecule type" value="Genomic_DNA"/>
</dbReference>
<evidence type="ECO:0000313" key="1">
    <source>
        <dbReference type="EMBL" id="SPX55554.1"/>
    </source>
</evidence>
<evidence type="ECO:0000313" key="3">
    <source>
        <dbReference type="Proteomes" id="UP000251088"/>
    </source>
</evidence>
<reference evidence="3 4" key="1">
    <citation type="submission" date="2018-06" db="EMBL/GenBank/DDBJ databases">
        <authorList>
            <consortium name="Pathogen Informatics"/>
            <person name="Doyle S."/>
        </authorList>
    </citation>
    <scope>NUCLEOTIDE SEQUENCE [LARGE SCALE GENOMIC DNA]</scope>
    <source>
        <strain evidence="2 3">NCTC9128</strain>
        <strain evidence="1 4">NCTC9601</strain>
    </source>
</reference>
<gene>
    <name evidence="2" type="ORF">NCTC9128_07338</name>
    <name evidence="1" type="ORF">NCTC9601_02735</name>
</gene>
<name>A0A2X1QJ38_KLEPN</name>
<dbReference type="EMBL" id="UAWN01000016">
    <property type="protein sequence ID" value="SQC41325.1"/>
    <property type="molecule type" value="Genomic_DNA"/>
</dbReference>
<organism evidence="1 4">
    <name type="scientific">Klebsiella pneumoniae</name>
    <dbReference type="NCBI Taxonomy" id="573"/>
    <lineage>
        <taxon>Bacteria</taxon>
        <taxon>Pseudomonadati</taxon>
        <taxon>Pseudomonadota</taxon>
        <taxon>Gammaproteobacteria</taxon>
        <taxon>Enterobacterales</taxon>
        <taxon>Enterobacteriaceae</taxon>
        <taxon>Klebsiella/Raoultella group</taxon>
        <taxon>Klebsiella</taxon>
        <taxon>Klebsiella pneumoniae complex</taxon>
    </lineage>
</organism>
<dbReference type="AlphaFoldDB" id="A0A2X1QJ38"/>
<sequence>MKQIIELQLAGEEQAKFSQSIAVIKANIARLP</sequence>
<proteinExistence type="predicted"/>
<protein>
    <submittedName>
        <fullName evidence="1">L-lactate dehydrogenase</fullName>
    </submittedName>
</protein>
<evidence type="ECO:0000313" key="4">
    <source>
        <dbReference type="Proteomes" id="UP000251123"/>
    </source>
</evidence>
<accession>A0A2X1QJ38</accession>
<dbReference type="Proteomes" id="UP000251088">
    <property type="component" value="Unassembled WGS sequence"/>
</dbReference>
<evidence type="ECO:0000313" key="2">
    <source>
        <dbReference type="EMBL" id="SQC41325.1"/>
    </source>
</evidence>